<keyword evidence="1" id="KW-1133">Transmembrane helix</keyword>
<evidence type="ECO:0008006" key="4">
    <source>
        <dbReference type="Google" id="ProtNLM"/>
    </source>
</evidence>
<keyword evidence="1" id="KW-0472">Membrane</keyword>
<feature type="transmembrane region" description="Helical" evidence="1">
    <location>
        <begin position="136"/>
        <end position="157"/>
    </location>
</feature>
<dbReference type="OrthoDB" id="8445741at2"/>
<feature type="transmembrane region" description="Helical" evidence="1">
    <location>
        <begin position="107"/>
        <end position="124"/>
    </location>
</feature>
<keyword evidence="1" id="KW-0812">Transmembrane</keyword>
<dbReference type="Proteomes" id="UP000294664">
    <property type="component" value="Unassembled WGS sequence"/>
</dbReference>
<gene>
    <name evidence="2" type="ORF">EDC64_1094</name>
</gene>
<comment type="caution">
    <text evidence="2">The sequence shown here is derived from an EMBL/GenBank/DDBJ whole genome shotgun (WGS) entry which is preliminary data.</text>
</comment>
<protein>
    <recommendedName>
        <fullName evidence="4">DUF2569 domain-containing protein</fullName>
    </recommendedName>
</protein>
<dbReference type="EMBL" id="SMAI01000009">
    <property type="protein sequence ID" value="TCT03454.1"/>
    <property type="molecule type" value="Genomic_DNA"/>
</dbReference>
<evidence type="ECO:0000313" key="3">
    <source>
        <dbReference type="Proteomes" id="UP000294664"/>
    </source>
</evidence>
<reference evidence="2 3" key="1">
    <citation type="submission" date="2019-03" db="EMBL/GenBank/DDBJ databases">
        <title>Genomic Encyclopedia of Type Strains, Phase IV (KMG-IV): sequencing the most valuable type-strain genomes for metagenomic binning, comparative biology and taxonomic classification.</title>
        <authorList>
            <person name="Goeker M."/>
        </authorList>
    </citation>
    <scope>NUCLEOTIDE SEQUENCE [LARGE SCALE GENOMIC DNA]</scope>
    <source>
        <strain evidence="2 3">DSM 9035</strain>
    </source>
</reference>
<feature type="transmembrane region" description="Helical" evidence="1">
    <location>
        <begin position="72"/>
        <end position="95"/>
    </location>
</feature>
<evidence type="ECO:0000256" key="1">
    <source>
        <dbReference type="SAM" id="Phobius"/>
    </source>
</evidence>
<dbReference type="AlphaFoldDB" id="A0A4R3LSC3"/>
<keyword evidence="3" id="KW-1185">Reference proteome</keyword>
<sequence length="170" mass="18166">MPALPPVLPARPPRASTEPRLKGMLAIIFWCACGVTAVNLAGPFALIAQIGPHATFNAVIDALSGDSVQSRILRFGLFPQLVLFVWAASFVVLTVMRRQSALLVSRALMLAWLLISAVCQFGIRDAIAPGGMTMEAFAALIPGILAQGVGVAAFWAFMRDGAQPRAYFVR</sequence>
<organism evidence="2 3">
    <name type="scientific">Aquabacter spiritensis</name>
    <dbReference type="NCBI Taxonomy" id="933073"/>
    <lineage>
        <taxon>Bacteria</taxon>
        <taxon>Pseudomonadati</taxon>
        <taxon>Pseudomonadota</taxon>
        <taxon>Alphaproteobacteria</taxon>
        <taxon>Hyphomicrobiales</taxon>
        <taxon>Xanthobacteraceae</taxon>
        <taxon>Aquabacter</taxon>
    </lineage>
</organism>
<accession>A0A4R3LSC3</accession>
<evidence type="ECO:0000313" key="2">
    <source>
        <dbReference type="EMBL" id="TCT03454.1"/>
    </source>
</evidence>
<proteinExistence type="predicted"/>
<name>A0A4R3LSC3_9HYPH</name>
<feature type="transmembrane region" description="Helical" evidence="1">
    <location>
        <begin position="24"/>
        <end position="52"/>
    </location>
</feature>
<dbReference type="RefSeq" id="WP_132032443.1">
    <property type="nucleotide sequence ID" value="NZ_SMAI01000009.1"/>
</dbReference>